<gene>
    <name evidence="11" type="ORF">PHISCL_00584</name>
</gene>
<keyword evidence="5 9" id="KW-0560">Oxidoreductase</keyword>
<dbReference type="Pfam" id="PF00067">
    <property type="entry name" value="p450"/>
    <property type="match status" value="1"/>
</dbReference>
<organism evidence="11 12">
    <name type="scientific">Aspergillus sclerotialis</name>
    <dbReference type="NCBI Taxonomy" id="2070753"/>
    <lineage>
        <taxon>Eukaryota</taxon>
        <taxon>Fungi</taxon>
        <taxon>Dikarya</taxon>
        <taxon>Ascomycota</taxon>
        <taxon>Pezizomycotina</taxon>
        <taxon>Eurotiomycetes</taxon>
        <taxon>Eurotiomycetidae</taxon>
        <taxon>Eurotiales</taxon>
        <taxon>Aspergillaceae</taxon>
        <taxon>Aspergillus</taxon>
        <taxon>Aspergillus subgen. Polypaecilum</taxon>
    </lineage>
</organism>
<name>A0A3A3A0G8_9EURO</name>
<dbReference type="PROSITE" id="PS00086">
    <property type="entry name" value="CYTOCHROME_P450"/>
    <property type="match status" value="1"/>
</dbReference>
<dbReference type="STRING" id="2070753.A0A3A3A0G8"/>
<dbReference type="InterPro" id="IPR002403">
    <property type="entry name" value="Cyt_P450_E_grp-IV"/>
</dbReference>
<dbReference type="AlphaFoldDB" id="A0A3A3A0G8"/>
<evidence type="ECO:0000256" key="10">
    <source>
        <dbReference type="SAM" id="MobiDB-lite"/>
    </source>
</evidence>
<evidence type="ECO:0000256" key="9">
    <source>
        <dbReference type="RuleBase" id="RU000461"/>
    </source>
</evidence>
<dbReference type="GO" id="GO:0020037">
    <property type="term" value="F:heme binding"/>
    <property type="evidence" value="ECO:0007669"/>
    <property type="project" value="InterPro"/>
</dbReference>
<protein>
    <submittedName>
        <fullName evidence="11">Cytochrome P450</fullName>
    </submittedName>
</protein>
<dbReference type="Gene3D" id="1.10.630.10">
    <property type="entry name" value="Cytochrome P450"/>
    <property type="match status" value="1"/>
</dbReference>
<reference evidence="12" key="1">
    <citation type="submission" date="2017-02" db="EMBL/GenBank/DDBJ databases">
        <authorList>
            <person name="Tafer H."/>
            <person name="Lopandic K."/>
        </authorList>
    </citation>
    <scope>NUCLEOTIDE SEQUENCE [LARGE SCALE GENOMIC DNA]</scope>
    <source>
        <strain evidence="12">CBS 366.77</strain>
    </source>
</reference>
<keyword evidence="6 8" id="KW-0408">Iron</keyword>
<dbReference type="SUPFAM" id="SSF48264">
    <property type="entry name" value="Cytochrome P450"/>
    <property type="match status" value="1"/>
</dbReference>
<dbReference type="PANTHER" id="PTHR24304">
    <property type="entry name" value="CYTOCHROME P450 FAMILY 7"/>
    <property type="match status" value="1"/>
</dbReference>
<evidence type="ECO:0000256" key="6">
    <source>
        <dbReference type="ARBA" id="ARBA00023004"/>
    </source>
</evidence>
<feature type="region of interest" description="Disordered" evidence="10">
    <location>
        <begin position="490"/>
        <end position="509"/>
    </location>
</feature>
<sequence length="574" mass="65685">MASGIRNLVDILPSQNSNTPFVVGHRVQSIFGEVLIRCRMRFGHLLRELSGCPTPALFPSPTNYHHQRRTSTDVILKNDLDMLNPSVLVTAGVVVFFLFVRQAFTPKQRRDEPEVIPHWLPFFGHAFRFAKSKREFFRWANRKMKGQPFSVPMGGRRHYIFSDPTDIAGIHKNGKTLSIRGFVRFIYISIWGFKAADADRMWEIKPEWHRMDLEWLLSDKNDIIATQYLERIEEQLQLLDAEIEEAPEKAITRPGLKTVVDVQGKATVQVLYGATTLEKHPALLDDLTTMVREGFWGLLFRAPRFLFRDAYEARDRIINTYADLVENIETRKDVSQYLYERTVYLTQCGMSPQCQGADMLRTMFASLLNSMPTGYLALLHILAEPGLVDDVRKELVEAGYVDRKPAELLDILPSKMPLLRSIWHETLRMHNNSLTVREVTADTVFKGKKTWEVQKGGVINIPCGLMHFNEALHPDAETFHARRFMEKTLGGEGESHARTTKPFGGGSTHCPGRVFAEKQMIGMVASMLMRYDIEIANSDWEMPVVSEFDDITKRPTVWLKISKRKNQASLTGEV</sequence>
<evidence type="ECO:0000256" key="1">
    <source>
        <dbReference type="ARBA" id="ARBA00001971"/>
    </source>
</evidence>
<evidence type="ECO:0000256" key="8">
    <source>
        <dbReference type="PIRSR" id="PIRSR602403-1"/>
    </source>
</evidence>
<dbReference type="GO" id="GO:0008395">
    <property type="term" value="F:steroid hydroxylase activity"/>
    <property type="evidence" value="ECO:0007669"/>
    <property type="project" value="TreeGrafter"/>
</dbReference>
<comment type="similarity">
    <text evidence="2 9">Belongs to the cytochrome P450 family.</text>
</comment>
<dbReference type="InterPro" id="IPR036396">
    <property type="entry name" value="Cyt_P450_sf"/>
</dbReference>
<keyword evidence="7 9" id="KW-0503">Monooxygenase</keyword>
<evidence type="ECO:0000256" key="3">
    <source>
        <dbReference type="ARBA" id="ARBA00022617"/>
    </source>
</evidence>
<proteinExistence type="inferred from homology"/>
<evidence type="ECO:0000313" key="12">
    <source>
        <dbReference type="Proteomes" id="UP000266188"/>
    </source>
</evidence>
<dbReference type="InterPro" id="IPR001128">
    <property type="entry name" value="Cyt_P450"/>
</dbReference>
<evidence type="ECO:0000256" key="5">
    <source>
        <dbReference type="ARBA" id="ARBA00023002"/>
    </source>
</evidence>
<comment type="caution">
    <text evidence="11">The sequence shown here is derived from an EMBL/GenBank/DDBJ whole genome shotgun (WGS) entry which is preliminary data.</text>
</comment>
<dbReference type="Proteomes" id="UP000266188">
    <property type="component" value="Unassembled WGS sequence"/>
</dbReference>
<accession>A0A3A3A0G8</accession>
<dbReference type="EMBL" id="MVGC01000009">
    <property type="protein sequence ID" value="RJE27117.1"/>
    <property type="molecule type" value="Genomic_DNA"/>
</dbReference>
<dbReference type="CDD" id="cd11040">
    <property type="entry name" value="CYP7_CYP8-like"/>
    <property type="match status" value="1"/>
</dbReference>
<evidence type="ECO:0000256" key="2">
    <source>
        <dbReference type="ARBA" id="ARBA00010617"/>
    </source>
</evidence>
<evidence type="ECO:0000256" key="7">
    <source>
        <dbReference type="ARBA" id="ARBA00023033"/>
    </source>
</evidence>
<dbReference type="InterPro" id="IPR017972">
    <property type="entry name" value="Cyt_P450_CS"/>
</dbReference>
<evidence type="ECO:0000313" key="11">
    <source>
        <dbReference type="EMBL" id="RJE27117.1"/>
    </source>
</evidence>
<dbReference type="InterPro" id="IPR050529">
    <property type="entry name" value="CYP450_sterol_14alpha_dmase"/>
</dbReference>
<keyword evidence="3 8" id="KW-0349">Heme</keyword>
<dbReference type="GO" id="GO:0016705">
    <property type="term" value="F:oxidoreductase activity, acting on paired donors, with incorporation or reduction of molecular oxygen"/>
    <property type="evidence" value="ECO:0007669"/>
    <property type="project" value="InterPro"/>
</dbReference>
<dbReference type="OrthoDB" id="1470350at2759"/>
<dbReference type="PANTHER" id="PTHR24304:SF2">
    <property type="entry name" value="24-HYDROXYCHOLESTEROL 7-ALPHA-HYDROXYLASE"/>
    <property type="match status" value="1"/>
</dbReference>
<comment type="cofactor">
    <cofactor evidence="1 8">
        <name>heme</name>
        <dbReference type="ChEBI" id="CHEBI:30413"/>
    </cofactor>
</comment>
<keyword evidence="12" id="KW-1185">Reference proteome</keyword>
<dbReference type="PRINTS" id="PR00465">
    <property type="entry name" value="EP450IV"/>
</dbReference>
<keyword evidence="4 8" id="KW-0479">Metal-binding</keyword>
<evidence type="ECO:0000256" key="4">
    <source>
        <dbReference type="ARBA" id="ARBA00022723"/>
    </source>
</evidence>
<feature type="binding site" description="axial binding residue" evidence="8">
    <location>
        <position position="510"/>
    </location>
    <ligand>
        <name>heme</name>
        <dbReference type="ChEBI" id="CHEBI:30413"/>
    </ligand>
    <ligandPart>
        <name>Fe</name>
        <dbReference type="ChEBI" id="CHEBI:18248"/>
    </ligandPart>
</feature>
<dbReference type="GO" id="GO:0005506">
    <property type="term" value="F:iron ion binding"/>
    <property type="evidence" value="ECO:0007669"/>
    <property type="project" value="InterPro"/>
</dbReference>